<keyword evidence="4 12" id="KW-1133">Transmembrane helix</keyword>
<evidence type="ECO:0000256" key="12">
    <source>
        <dbReference type="SAM" id="Phobius"/>
    </source>
</evidence>
<dbReference type="AlphaFoldDB" id="A0AAV4J1M2"/>
<dbReference type="GO" id="GO:0005886">
    <property type="term" value="C:plasma membrane"/>
    <property type="evidence" value="ECO:0007669"/>
    <property type="project" value="UniProtKB-SubCell"/>
</dbReference>
<sequence length="481" mass="54338">MRNETTAVTVNPEVSDVELILFGYTGKCESFRVYYVIEVVIYAISIITNAITVTVLSCNSRLRILSNLFFACLAVTDLFQGFFGAAFNTIRLLWFSNEEDQSFVQLEGLLFLLVGWWLSTLFSYCSIMLISLERWFYIAHPFFHQRHYSIKSMFGAVATAAGICIGGCAVVTKGDAHSTNVGISFPLLHTCFSLLIVALYAHIIVISYRQQRSIIAFVRVTARRSTDQCEAPCGSSSLQNHTHNAKQVNALSNKTKTENSCLNEENNKSHAQNYSVFTIDPNNAIKGSSKHGAKINTIVLSAAPLANSPTPVDSTKHNSSSSRLPNTTQHDTSGKALNAHFNMSTRDNFHKVTEERKKPFKMLRKRTGKKREVKGAVSHNWKAVRMSATVFCMYFCFMSPWIYYEFITALIYGPRLETSETSQALNTLTCLHFCSNFFVYSFQNRDFRRVLEKYCSKIFGHCFPNLNNKVTDITHVNSHQF</sequence>
<dbReference type="PANTHER" id="PTHR24246">
    <property type="entry name" value="OLFACTORY RECEPTOR AND ADENOSINE RECEPTOR"/>
    <property type="match status" value="1"/>
</dbReference>
<dbReference type="SUPFAM" id="SSF81321">
    <property type="entry name" value="Family A G protein-coupled receptor-like"/>
    <property type="match status" value="1"/>
</dbReference>
<comment type="subcellular location">
    <subcellularLocation>
        <location evidence="1">Cell membrane</location>
        <topology evidence="1">Multi-pass membrane protein</topology>
    </subcellularLocation>
</comment>
<dbReference type="InterPro" id="IPR017452">
    <property type="entry name" value="GPCR_Rhodpsn_7TM"/>
</dbReference>
<dbReference type="EMBL" id="BMAT01006624">
    <property type="protein sequence ID" value="GFS16694.1"/>
    <property type="molecule type" value="Genomic_DNA"/>
</dbReference>
<evidence type="ECO:0000256" key="9">
    <source>
        <dbReference type="ARBA" id="ARBA00023224"/>
    </source>
</evidence>
<feature type="transmembrane region" description="Helical" evidence="12">
    <location>
        <begin position="153"/>
        <end position="172"/>
    </location>
</feature>
<keyword evidence="5 10" id="KW-0297">G-protein coupled receptor</keyword>
<dbReference type="InterPro" id="IPR000276">
    <property type="entry name" value="GPCR_Rhodpsn"/>
</dbReference>
<dbReference type="CDD" id="cd00637">
    <property type="entry name" value="7tm_classA_rhodopsin-like"/>
    <property type="match status" value="1"/>
</dbReference>
<evidence type="ECO:0000256" key="4">
    <source>
        <dbReference type="ARBA" id="ARBA00022989"/>
    </source>
</evidence>
<dbReference type="Gene3D" id="1.20.1070.10">
    <property type="entry name" value="Rhodopsin 7-helix transmembrane proteins"/>
    <property type="match status" value="2"/>
</dbReference>
<comment type="caution">
    <text evidence="14">The sequence shown here is derived from an EMBL/GenBank/DDBJ whole genome shotgun (WGS) entry which is preliminary data.</text>
</comment>
<evidence type="ECO:0000259" key="13">
    <source>
        <dbReference type="PROSITE" id="PS50262"/>
    </source>
</evidence>
<keyword evidence="2" id="KW-1003">Cell membrane</keyword>
<dbReference type="Proteomes" id="UP000762676">
    <property type="component" value="Unassembled WGS sequence"/>
</dbReference>
<feature type="transmembrane region" description="Helical" evidence="12">
    <location>
        <begin position="383"/>
        <end position="404"/>
    </location>
</feature>
<keyword evidence="9 10" id="KW-0807">Transducer</keyword>
<dbReference type="GO" id="GO:0004930">
    <property type="term" value="F:G protein-coupled receptor activity"/>
    <property type="evidence" value="ECO:0007669"/>
    <property type="project" value="UniProtKB-KW"/>
</dbReference>
<feature type="transmembrane region" description="Helical" evidence="12">
    <location>
        <begin position="110"/>
        <end position="132"/>
    </location>
</feature>
<proteinExistence type="inferred from homology"/>
<keyword evidence="3 10" id="KW-0812">Transmembrane</keyword>
<keyword evidence="15" id="KW-1185">Reference proteome</keyword>
<dbReference type="PANTHER" id="PTHR24246:SF27">
    <property type="entry name" value="ADENOSINE RECEPTOR, ISOFORM A"/>
    <property type="match status" value="1"/>
</dbReference>
<accession>A0AAV4J1M2</accession>
<feature type="transmembrane region" description="Helical" evidence="12">
    <location>
        <begin position="33"/>
        <end position="56"/>
    </location>
</feature>
<evidence type="ECO:0000256" key="11">
    <source>
        <dbReference type="SAM" id="MobiDB-lite"/>
    </source>
</evidence>
<dbReference type="PROSITE" id="PS00237">
    <property type="entry name" value="G_PROTEIN_RECEP_F1_1"/>
    <property type="match status" value="1"/>
</dbReference>
<feature type="domain" description="G-protein coupled receptors family 1 profile" evidence="13">
    <location>
        <begin position="48"/>
        <end position="151"/>
    </location>
</feature>
<keyword evidence="7 10" id="KW-0675">Receptor</keyword>
<organism evidence="14 15">
    <name type="scientific">Elysia marginata</name>
    <dbReference type="NCBI Taxonomy" id="1093978"/>
    <lineage>
        <taxon>Eukaryota</taxon>
        <taxon>Metazoa</taxon>
        <taxon>Spiralia</taxon>
        <taxon>Lophotrochozoa</taxon>
        <taxon>Mollusca</taxon>
        <taxon>Gastropoda</taxon>
        <taxon>Heterobranchia</taxon>
        <taxon>Euthyneura</taxon>
        <taxon>Panpulmonata</taxon>
        <taxon>Sacoglossa</taxon>
        <taxon>Placobranchoidea</taxon>
        <taxon>Plakobranchidae</taxon>
        <taxon>Elysia</taxon>
    </lineage>
</organism>
<comment type="similarity">
    <text evidence="10">Belongs to the G-protein coupled receptor 1 family.</text>
</comment>
<keyword evidence="8" id="KW-0325">Glycoprotein</keyword>
<dbReference type="PRINTS" id="PR00237">
    <property type="entry name" value="GPCRRHODOPSN"/>
</dbReference>
<evidence type="ECO:0000313" key="15">
    <source>
        <dbReference type="Proteomes" id="UP000762676"/>
    </source>
</evidence>
<dbReference type="PROSITE" id="PS50262">
    <property type="entry name" value="G_PROTEIN_RECEP_F1_2"/>
    <property type="match status" value="1"/>
</dbReference>
<feature type="transmembrane region" description="Helical" evidence="12">
    <location>
        <begin position="184"/>
        <end position="205"/>
    </location>
</feature>
<evidence type="ECO:0000256" key="6">
    <source>
        <dbReference type="ARBA" id="ARBA00023136"/>
    </source>
</evidence>
<gene>
    <name evidence="14" type="ORF">ElyMa_003220500</name>
</gene>
<keyword evidence="6 12" id="KW-0472">Membrane</keyword>
<evidence type="ECO:0000256" key="5">
    <source>
        <dbReference type="ARBA" id="ARBA00023040"/>
    </source>
</evidence>
<evidence type="ECO:0000256" key="2">
    <source>
        <dbReference type="ARBA" id="ARBA00022475"/>
    </source>
</evidence>
<evidence type="ECO:0000256" key="1">
    <source>
        <dbReference type="ARBA" id="ARBA00004651"/>
    </source>
</evidence>
<evidence type="ECO:0000256" key="3">
    <source>
        <dbReference type="ARBA" id="ARBA00022692"/>
    </source>
</evidence>
<name>A0AAV4J1M2_9GAST</name>
<evidence type="ECO:0000256" key="7">
    <source>
        <dbReference type="ARBA" id="ARBA00023170"/>
    </source>
</evidence>
<feature type="transmembrane region" description="Helical" evidence="12">
    <location>
        <begin position="68"/>
        <end position="90"/>
    </location>
</feature>
<protein>
    <recommendedName>
        <fullName evidence="13">G-protein coupled receptors family 1 profile domain-containing protein</fullName>
    </recommendedName>
</protein>
<feature type="compositionally biased region" description="Polar residues" evidence="11">
    <location>
        <begin position="307"/>
        <end position="331"/>
    </location>
</feature>
<evidence type="ECO:0000256" key="10">
    <source>
        <dbReference type="RuleBase" id="RU000688"/>
    </source>
</evidence>
<evidence type="ECO:0000313" key="14">
    <source>
        <dbReference type="EMBL" id="GFS16694.1"/>
    </source>
</evidence>
<reference evidence="14 15" key="1">
    <citation type="journal article" date="2021" name="Elife">
        <title>Chloroplast acquisition without the gene transfer in kleptoplastic sea slugs, Plakobranchus ocellatus.</title>
        <authorList>
            <person name="Maeda T."/>
            <person name="Takahashi S."/>
            <person name="Yoshida T."/>
            <person name="Shimamura S."/>
            <person name="Takaki Y."/>
            <person name="Nagai Y."/>
            <person name="Toyoda A."/>
            <person name="Suzuki Y."/>
            <person name="Arimoto A."/>
            <person name="Ishii H."/>
            <person name="Satoh N."/>
            <person name="Nishiyama T."/>
            <person name="Hasebe M."/>
            <person name="Maruyama T."/>
            <person name="Minagawa J."/>
            <person name="Obokata J."/>
            <person name="Shigenobu S."/>
        </authorList>
    </citation>
    <scope>NUCLEOTIDE SEQUENCE [LARGE SCALE GENOMIC DNA]</scope>
</reference>
<feature type="transmembrane region" description="Helical" evidence="12">
    <location>
        <begin position="424"/>
        <end position="442"/>
    </location>
</feature>
<feature type="region of interest" description="Disordered" evidence="11">
    <location>
        <begin position="306"/>
        <end position="334"/>
    </location>
</feature>
<evidence type="ECO:0000256" key="8">
    <source>
        <dbReference type="ARBA" id="ARBA00023180"/>
    </source>
</evidence>